<keyword evidence="2" id="KW-0472">Membrane</keyword>
<comment type="caution">
    <text evidence="3">The sequence shown here is derived from an EMBL/GenBank/DDBJ whole genome shotgun (WGS) entry which is preliminary data.</text>
</comment>
<evidence type="ECO:0000313" key="4">
    <source>
        <dbReference type="Proteomes" id="UP001498398"/>
    </source>
</evidence>
<organism evidence="3 4">
    <name type="scientific">Marasmiellus scandens</name>
    <dbReference type="NCBI Taxonomy" id="2682957"/>
    <lineage>
        <taxon>Eukaryota</taxon>
        <taxon>Fungi</taxon>
        <taxon>Dikarya</taxon>
        <taxon>Basidiomycota</taxon>
        <taxon>Agaricomycotina</taxon>
        <taxon>Agaricomycetes</taxon>
        <taxon>Agaricomycetidae</taxon>
        <taxon>Agaricales</taxon>
        <taxon>Marasmiineae</taxon>
        <taxon>Omphalotaceae</taxon>
        <taxon>Marasmiellus</taxon>
    </lineage>
</organism>
<feature type="region of interest" description="Disordered" evidence="1">
    <location>
        <begin position="63"/>
        <end position="87"/>
    </location>
</feature>
<evidence type="ECO:0000313" key="3">
    <source>
        <dbReference type="EMBL" id="KAK7446712.1"/>
    </source>
</evidence>
<keyword evidence="4" id="KW-1185">Reference proteome</keyword>
<sequence length="161" mass="18434">MTNGGQGVYLGTYNLAFLFHSFVMLLSAFVLEANERICSTLSHSRPRTRKYNIHAFFSRPPQVALTSPESEPEQQERTDVTNSNTDMKKVYNADGDVGSRRIAWAGRQWRGGWTWNQDQQRRAALSGIYSSRYIHPSNEFSKVPAPSEQSTRVRWSGFKRL</sequence>
<accession>A0ABR1J343</accession>
<gene>
    <name evidence="3" type="ORF">VKT23_014407</name>
</gene>
<dbReference type="Proteomes" id="UP001498398">
    <property type="component" value="Unassembled WGS sequence"/>
</dbReference>
<reference evidence="3 4" key="1">
    <citation type="submission" date="2024-01" db="EMBL/GenBank/DDBJ databases">
        <title>A draft genome for the cacao thread blight pathogen Marasmiellus scandens.</title>
        <authorList>
            <person name="Baruah I.K."/>
            <person name="Leung J."/>
            <person name="Bukari Y."/>
            <person name="Amoako-Attah I."/>
            <person name="Meinhardt L.W."/>
            <person name="Bailey B.A."/>
            <person name="Cohen S.P."/>
        </authorList>
    </citation>
    <scope>NUCLEOTIDE SEQUENCE [LARGE SCALE GENOMIC DNA]</scope>
    <source>
        <strain evidence="3 4">GH-19</strain>
    </source>
</reference>
<keyword evidence="2" id="KW-1133">Transmembrane helix</keyword>
<proteinExistence type="predicted"/>
<name>A0ABR1J343_9AGAR</name>
<feature type="transmembrane region" description="Helical" evidence="2">
    <location>
        <begin position="12"/>
        <end position="31"/>
    </location>
</feature>
<dbReference type="EMBL" id="JBANRG010000043">
    <property type="protein sequence ID" value="KAK7446712.1"/>
    <property type="molecule type" value="Genomic_DNA"/>
</dbReference>
<protein>
    <submittedName>
        <fullName evidence="3">Uncharacterized protein</fullName>
    </submittedName>
</protein>
<evidence type="ECO:0000256" key="2">
    <source>
        <dbReference type="SAM" id="Phobius"/>
    </source>
</evidence>
<evidence type="ECO:0000256" key="1">
    <source>
        <dbReference type="SAM" id="MobiDB-lite"/>
    </source>
</evidence>
<keyword evidence="2" id="KW-0812">Transmembrane</keyword>